<dbReference type="PANTHER" id="PTHR10622:SF10">
    <property type="entry name" value="HET DOMAIN-CONTAINING PROTEIN"/>
    <property type="match status" value="1"/>
</dbReference>
<proteinExistence type="predicted"/>
<feature type="domain" description="DUF8212" evidence="2">
    <location>
        <begin position="234"/>
        <end position="305"/>
    </location>
</feature>
<dbReference type="Pfam" id="PF06985">
    <property type="entry name" value="HET"/>
    <property type="match status" value="1"/>
</dbReference>
<protein>
    <submittedName>
        <fullName evidence="3">HET-domain-containing protein</fullName>
    </submittedName>
</protein>
<dbReference type="Pfam" id="PF26640">
    <property type="entry name" value="DUF8212"/>
    <property type="match status" value="1"/>
</dbReference>
<dbReference type="OrthoDB" id="2726860at2759"/>
<feature type="domain" description="Heterokaryon incompatibility" evidence="1">
    <location>
        <begin position="24"/>
        <end position="117"/>
    </location>
</feature>
<evidence type="ECO:0000259" key="2">
    <source>
        <dbReference type="Pfam" id="PF26640"/>
    </source>
</evidence>
<evidence type="ECO:0000259" key="1">
    <source>
        <dbReference type="Pfam" id="PF06985"/>
    </source>
</evidence>
<evidence type="ECO:0000313" key="4">
    <source>
        <dbReference type="Proteomes" id="UP000256964"/>
    </source>
</evidence>
<dbReference type="EMBL" id="KZ857397">
    <property type="protein sequence ID" value="RDX50942.1"/>
    <property type="molecule type" value="Genomic_DNA"/>
</dbReference>
<dbReference type="AlphaFoldDB" id="A0A371DEP0"/>
<dbReference type="Proteomes" id="UP000256964">
    <property type="component" value="Unassembled WGS sequence"/>
</dbReference>
<accession>A0A371DEP0</accession>
<dbReference type="PANTHER" id="PTHR10622">
    <property type="entry name" value="HET DOMAIN-CONTAINING PROTEIN"/>
    <property type="match status" value="1"/>
</dbReference>
<sequence length="684" mass="77250">MWLLSTARAELHFYVSPEAVQGGYAILSHVWDVEEQTLQDLQELRKRCSTTEENPRNLVCEKIKRCCELAESHGFEWVWIDTCCIDKTSSAELSEAINSMFQYYSLAGLCYAYLKDVPTEGAFAGYPVAPPFQQSRWHTRGWTLQELIAPRTVIFLSCDWVALGSKVDLAASLELRTGIPADLLRLQRRIPDFSVAQRMSWAAYRTTTRVEDEAYSLLGIFDIMMPTLYGEGRKAFRRLQEEIMRQSADPTLFAWGVCIDPLLLAKTSLNGQALSEPQSYERESRLFAYGPGTFSECGRFTYTSHFSAEDHERDEETSPQSSSLISRPVMDDTMTFAVSPSGVLAHIPVADLDPVSGFAFAELGLSTEGDRLLLILLRRPHTPSRSHPAYHVGARNSRDQYIRLVRIEAKAKGSVDSDNWRIASAWSEASWKWTDVYLLHNVQSPTHRFPGIPSIPMNHSLHPLFRFPDANIQAFMDSLRSGNRFFKRIHLASVTNVQIPVIDALPLSFVFSKGEKRLQARSLEKFAIVISVGQCAACNITVLPTSTGIEPVHSSPSLPNMWAHARSYVYDGDIPRLETHDCGIVIRLRLPSPYRTICPLCVHLRFSATIAHVRYHCIDTCHVLLPHCLRVAWHDEVVCMWRISEKVGVPGPHRANRLVLHALSAQLRQDYGAGRICRYRSLSV</sequence>
<gene>
    <name evidence="3" type="ORF">OH76DRAFT_374404</name>
</gene>
<name>A0A371DEP0_9APHY</name>
<reference evidence="3 4" key="1">
    <citation type="journal article" date="2018" name="Biotechnol. Biofuels">
        <title>Integrative visual omics of the white-rot fungus Polyporus brumalis exposes the biotechnological potential of its oxidative enzymes for delignifying raw plant biomass.</title>
        <authorList>
            <person name="Miyauchi S."/>
            <person name="Rancon A."/>
            <person name="Drula E."/>
            <person name="Hage H."/>
            <person name="Chaduli D."/>
            <person name="Favel A."/>
            <person name="Grisel S."/>
            <person name="Henrissat B."/>
            <person name="Herpoel-Gimbert I."/>
            <person name="Ruiz-Duenas F.J."/>
            <person name="Chevret D."/>
            <person name="Hainaut M."/>
            <person name="Lin J."/>
            <person name="Wang M."/>
            <person name="Pangilinan J."/>
            <person name="Lipzen A."/>
            <person name="Lesage-Meessen L."/>
            <person name="Navarro D."/>
            <person name="Riley R."/>
            <person name="Grigoriev I.V."/>
            <person name="Zhou S."/>
            <person name="Raouche S."/>
            <person name="Rosso M.N."/>
        </authorList>
    </citation>
    <scope>NUCLEOTIDE SEQUENCE [LARGE SCALE GENOMIC DNA]</scope>
    <source>
        <strain evidence="3 4">BRFM 1820</strain>
    </source>
</reference>
<dbReference type="InterPro" id="IPR058525">
    <property type="entry name" value="DUF8212"/>
</dbReference>
<evidence type="ECO:0000313" key="3">
    <source>
        <dbReference type="EMBL" id="RDX50942.1"/>
    </source>
</evidence>
<organism evidence="3 4">
    <name type="scientific">Lentinus brumalis</name>
    <dbReference type="NCBI Taxonomy" id="2498619"/>
    <lineage>
        <taxon>Eukaryota</taxon>
        <taxon>Fungi</taxon>
        <taxon>Dikarya</taxon>
        <taxon>Basidiomycota</taxon>
        <taxon>Agaricomycotina</taxon>
        <taxon>Agaricomycetes</taxon>
        <taxon>Polyporales</taxon>
        <taxon>Polyporaceae</taxon>
        <taxon>Lentinus</taxon>
    </lineage>
</organism>
<keyword evidence="4" id="KW-1185">Reference proteome</keyword>
<dbReference type="InterPro" id="IPR010730">
    <property type="entry name" value="HET"/>
</dbReference>